<dbReference type="SUPFAM" id="SSF51905">
    <property type="entry name" value="FAD/NAD(P)-binding domain"/>
    <property type="match status" value="1"/>
</dbReference>
<dbReference type="RefSeq" id="WP_092608711.1">
    <property type="nucleotide sequence ID" value="NZ_FMYF01000004.1"/>
</dbReference>
<keyword evidence="3" id="KW-1185">Reference proteome</keyword>
<dbReference type="STRING" id="1577474.GA0111570_104152"/>
<protein>
    <submittedName>
        <fullName evidence="2">Protoporphyrinogen oxidase</fullName>
    </submittedName>
</protein>
<evidence type="ECO:0000313" key="3">
    <source>
        <dbReference type="Proteomes" id="UP000199086"/>
    </source>
</evidence>
<dbReference type="OrthoDB" id="9767561at2"/>
<dbReference type="AlphaFoldDB" id="A0A1G6GNJ4"/>
<sequence length="402" mass="42148">MDTDVIVIGAGLAGLRAAQQLTTAGHAVVVLEAQDRVGGRVRTDAMDGFLVDHGFQLLNPRYDEVRASLDLAALDLHEFGRGVAIRDAGRVTVLADPLRHPGLAARAFGSRYLRPGQLAALGSWAAGTRSADQDESLAASFDRAGLTGPMRALAEVFLSGVLADTRAETSAEFARSLVGWFLKGTPSLPAAGMAAVPAQLATGLDVRLSRRADALTRGADGVQVDAAGERLAARAVVVAVDPVERRELADGPVVPMRGLETWWFATEQPPSNLPFLHVDPERRGPVANTAVISNVVPSYAPAGSHLVECSVVKDGAAHSEGDVRTHAALIYGVPTDDWQVVAHHDLPRSLPAMPPGRTRPDIDLGGGVFVAGDHVEGASIQGAMLSGRHAAEAVAAFLSRRD</sequence>
<dbReference type="EMBL" id="FMYF01000004">
    <property type="protein sequence ID" value="SDB83518.1"/>
    <property type="molecule type" value="Genomic_DNA"/>
</dbReference>
<dbReference type="InterPro" id="IPR036188">
    <property type="entry name" value="FAD/NAD-bd_sf"/>
</dbReference>
<dbReference type="Proteomes" id="UP000199086">
    <property type="component" value="Unassembled WGS sequence"/>
</dbReference>
<evidence type="ECO:0000259" key="1">
    <source>
        <dbReference type="Pfam" id="PF01593"/>
    </source>
</evidence>
<name>A0A1G6GNJ4_9ACTN</name>
<reference evidence="2 3" key="1">
    <citation type="submission" date="2016-06" db="EMBL/GenBank/DDBJ databases">
        <authorList>
            <person name="Olsen C.W."/>
            <person name="Carey S."/>
            <person name="Hinshaw L."/>
            <person name="Karasin A.I."/>
        </authorList>
    </citation>
    <scope>NUCLEOTIDE SEQUENCE [LARGE SCALE GENOMIC DNA]</scope>
    <source>
        <strain evidence="2 3">LZ-22</strain>
    </source>
</reference>
<gene>
    <name evidence="2" type="ORF">GA0111570_104152</name>
</gene>
<dbReference type="InterPro" id="IPR002937">
    <property type="entry name" value="Amino_oxidase"/>
</dbReference>
<dbReference type="PANTHER" id="PTHR42841">
    <property type="entry name" value="AMINE OXIDASE"/>
    <property type="match status" value="1"/>
</dbReference>
<dbReference type="Gene3D" id="3.50.50.60">
    <property type="entry name" value="FAD/NAD(P)-binding domain"/>
    <property type="match status" value="1"/>
</dbReference>
<feature type="domain" description="Amine oxidase" evidence="1">
    <location>
        <begin position="12"/>
        <end position="394"/>
    </location>
</feature>
<dbReference type="GO" id="GO:0016491">
    <property type="term" value="F:oxidoreductase activity"/>
    <property type="evidence" value="ECO:0007669"/>
    <property type="project" value="InterPro"/>
</dbReference>
<accession>A0A1G6GNJ4</accession>
<organism evidence="2 3">
    <name type="scientific">Raineyella antarctica</name>
    <dbReference type="NCBI Taxonomy" id="1577474"/>
    <lineage>
        <taxon>Bacteria</taxon>
        <taxon>Bacillati</taxon>
        <taxon>Actinomycetota</taxon>
        <taxon>Actinomycetes</taxon>
        <taxon>Propionibacteriales</taxon>
        <taxon>Propionibacteriaceae</taxon>
        <taxon>Raineyella</taxon>
    </lineage>
</organism>
<proteinExistence type="predicted"/>
<evidence type="ECO:0000313" key="2">
    <source>
        <dbReference type="EMBL" id="SDB83518.1"/>
    </source>
</evidence>
<dbReference type="PRINTS" id="PR00420">
    <property type="entry name" value="RNGMNOXGNASE"/>
</dbReference>
<dbReference type="Pfam" id="PF01593">
    <property type="entry name" value="Amino_oxidase"/>
    <property type="match status" value="1"/>
</dbReference>